<dbReference type="GO" id="GO:0005634">
    <property type="term" value="C:nucleus"/>
    <property type="evidence" value="ECO:0007669"/>
    <property type="project" value="TreeGrafter"/>
</dbReference>
<dbReference type="PANTHER" id="PTHR21359">
    <property type="entry name" value="DUF5577 DOMAIN-CONTAINING PROTEIN"/>
    <property type="match status" value="1"/>
</dbReference>
<sequence length="345" mass="38639">MYTYLKNYNYNFLDWWIKFFTDAGIPSFASSKYATIFYENRIQSNMLMDLDKDILKEMGITVIGDIIAILKHAKDVYRDGFYDSYSTNTMESLVTKQIQNETNESLPQKKKIVTNKVKKIVTKKVKVSSESEEDEEALLKIVKKKIPSQLSNNPTKVVTRKVVPKPKTTIKIKPVILESDDDSPPPSELKPKSSVFDRLGVGDVSSTTPNFDSVNSSTDSRKSSVFKRLGVKQVSEPIASATFKRTIKGVVSDAHYGPSIPTEESSAFTKRIKLEETSFNSSKSVFERIGASCDREKSSPGLVSKSALIRNANSGGRPIYVNPKVLNVKKLSLLNHSHFRSSDLE</sequence>
<feature type="region of interest" description="Disordered" evidence="1">
    <location>
        <begin position="174"/>
        <end position="201"/>
    </location>
</feature>
<reference evidence="3" key="1">
    <citation type="submission" date="2018-04" db="EMBL/GenBank/DDBJ databases">
        <title>Transcriptome of Schizaphis graminum biotype I.</title>
        <authorList>
            <person name="Scully E.D."/>
            <person name="Geib S.M."/>
            <person name="Palmer N.A."/>
            <person name="Koch K."/>
            <person name="Bradshaw J."/>
            <person name="Heng-Moss T."/>
            <person name="Sarath G."/>
        </authorList>
    </citation>
    <scope>NUCLEOTIDE SEQUENCE</scope>
</reference>
<dbReference type="PROSITE" id="PS50105">
    <property type="entry name" value="SAM_DOMAIN"/>
    <property type="match status" value="1"/>
</dbReference>
<dbReference type="InterPro" id="IPR001660">
    <property type="entry name" value="SAM"/>
</dbReference>
<dbReference type="InterPro" id="IPR040772">
    <property type="entry name" value="C19orf47_SAM"/>
</dbReference>
<dbReference type="InterPro" id="IPR013761">
    <property type="entry name" value="SAM/pointed_sf"/>
</dbReference>
<dbReference type="AlphaFoldDB" id="A0A2S2N9H0"/>
<evidence type="ECO:0000256" key="1">
    <source>
        <dbReference type="SAM" id="MobiDB-lite"/>
    </source>
</evidence>
<organism evidence="3">
    <name type="scientific">Schizaphis graminum</name>
    <name type="common">Green bug aphid</name>
    <dbReference type="NCBI Taxonomy" id="13262"/>
    <lineage>
        <taxon>Eukaryota</taxon>
        <taxon>Metazoa</taxon>
        <taxon>Ecdysozoa</taxon>
        <taxon>Arthropoda</taxon>
        <taxon>Hexapoda</taxon>
        <taxon>Insecta</taxon>
        <taxon>Pterygota</taxon>
        <taxon>Neoptera</taxon>
        <taxon>Paraneoptera</taxon>
        <taxon>Hemiptera</taxon>
        <taxon>Sternorrhyncha</taxon>
        <taxon>Aphidomorpha</taxon>
        <taxon>Aphidoidea</taxon>
        <taxon>Aphididae</taxon>
        <taxon>Aphidini</taxon>
        <taxon>Schizaphis</taxon>
    </lineage>
</organism>
<dbReference type="CDD" id="cd09531">
    <property type="entry name" value="SAM_CS047"/>
    <property type="match status" value="1"/>
</dbReference>
<evidence type="ECO:0000259" key="2">
    <source>
        <dbReference type="PROSITE" id="PS50105"/>
    </source>
</evidence>
<name>A0A2S2N9H0_SCHGA</name>
<accession>A0A2S2N9H0</accession>
<dbReference type="Pfam" id="PF18017">
    <property type="entry name" value="SAM_4"/>
    <property type="match status" value="1"/>
</dbReference>
<feature type="domain" description="SAM" evidence="2">
    <location>
        <begin position="8"/>
        <end position="79"/>
    </location>
</feature>
<dbReference type="EMBL" id="GGMR01001171">
    <property type="protein sequence ID" value="MBY13790.1"/>
    <property type="molecule type" value="Transcribed_RNA"/>
</dbReference>
<dbReference type="Gene3D" id="1.10.150.50">
    <property type="entry name" value="Transcription Factor, Ets-1"/>
    <property type="match status" value="1"/>
</dbReference>
<evidence type="ECO:0000313" key="3">
    <source>
        <dbReference type="EMBL" id="MBY13790.1"/>
    </source>
</evidence>
<dbReference type="InterPro" id="IPR039161">
    <property type="entry name" value="C19orf47-like"/>
</dbReference>
<dbReference type="SUPFAM" id="SSF47769">
    <property type="entry name" value="SAM/Pointed domain"/>
    <property type="match status" value="1"/>
</dbReference>
<gene>
    <name evidence="3" type="primary">CS047_1</name>
    <name evidence="3" type="ORF">g.6563</name>
</gene>
<protein>
    <recommendedName>
        <fullName evidence="2">SAM domain-containing protein</fullName>
    </recommendedName>
</protein>
<dbReference type="PANTHER" id="PTHR21359:SF1">
    <property type="entry name" value="DUF5577 DOMAIN-CONTAINING PROTEIN"/>
    <property type="match status" value="1"/>
</dbReference>
<proteinExistence type="predicted"/>